<comment type="similarity">
    <text evidence="1 4">Belongs to the peptidase A1 family.</text>
</comment>
<evidence type="ECO:0000313" key="7">
    <source>
        <dbReference type="EMBL" id="KAK7692440.1"/>
    </source>
</evidence>
<dbReference type="InterPro" id="IPR033121">
    <property type="entry name" value="PEPTIDASE_A1"/>
</dbReference>
<dbReference type="GO" id="GO:0004190">
    <property type="term" value="F:aspartic-type endopeptidase activity"/>
    <property type="evidence" value="ECO:0007669"/>
    <property type="project" value="UniProtKB-KW"/>
</dbReference>
<dbReference type="Pfam" id="PF00026">
    <property type="entry name" value="Asp"/>
    <property type="match status" value="1"/>
</dbReference>
<dbReference type="EMBL" id="JASBNA010000004">
    <property type="protein sequence ID" value="KAK7692440.1"/>
    <property type="molecule type" value="Genomic_DNA"/>
</dbReference>
<evidence type="ECO:0000313" key="8">
    <source>
        <dbReference type="Proteomes" id="UP001385951"/>
    </source>
</evidence>
<evidence type="ECO:0000259" key="6">
    <source>
        <dbReference type="PROSITE" id="PS51767"/>
    </source>
</evidence>
<comment type="caution">
    <text evidence="7">The sequence shown here is derived from an EMBL/GenBank/DDBJ whole genome shotgun (WGS) entry which is preliminary data.</text>
</comment>
<keyword evidence="2 4" id="KW-0064">Aspartyl protease</keyword>
<feature type="active site" evidence="3">
    <location>
        <position position="343"/>
    </location>
</feature>
<evidence type="ECO:0000256" key="3">
    <source>
        <dbReference type="PIRSR" id="PIRSR601461-1"/>
    </source>
</evidence>
<evidence type="ECO:0000256" key="4">
    <source>
        <dbReference type="RuleBase" id="RU000454"/>
    </source>
</evidence>
<dbReference type="Gene3D" id="2.40.70.10">
    <property type="entry name" value="Acid Proteases"/>
    <property type="match status" value="2"/>
</dbReference>
<dbReference type="PRINTS" id="PR00792">
    <property type="entry name" value="PEPSIN"/>
</dbReference>
<dbReference type="PANTHER" id="PTHR47966:SF51">
    <property type="entry name" value="BETA-SITE APP-CLEAVING ENZYME, ISOFORM A-RELATED"/>
    <property type="match status" value="1"/>
</dbReference>
<keyword evidence="5" id="KW-0732">Signal</keyword>
<evidence type="ECO:0000256" key="5">
    <source>
        <dbReference type="SAM" id="SignalP"/>
    </source>
</evidence>
<dbReference type="AlphaFoldDB" id="A0AAW0GT71"/>
<dbReference type="PROSITE" id="PS51767">
    <property type="entry name" value="PEPTIDASE_A1"/>
    <property type="match status" value="1"/>
</dbReference>
<feature type="signal peptide" evidence="5">
    <location>
        <begin position="1"/>
        <end position="15"/>
    </location>
</feature>
<evidence type="ECO:0000256" key="1">
    <source>
        <dbReference type="ARBA" id="ARBA00007447"/>
    </source>
</evidence>
<dbReference type="CDD" id="cd05471">
    <property type="entry name" value="pepsin_like"/>
    <property type="match status" value="1"/>
</dbReference>
<dbReference type="FunFam" id="2.40.70.10:FF:000008">
    <property type="entry name" value="Cathepsin D"/>
    <property type="match status" value="1"/>
</dbReference>
<organism evidence="7 8">
    <name type="scientific">Cerrena zonata</name>
    <dbReference type="NCBI Taxonomy" id="2478898"/>
    <lineage>
        <taxon>Eukaryota</taxon>
        <taxon>Fungi</taxon>
        <taxon>Dikarya</taxon>
        <taxon>Basidiomycota</taxon>
        <taxon>Agaricomycotina</taxon>
        <taxon>Agaricomycetes</taxon>
        <taxon>Polyporales</taxon>
        <taxon>Cerrenaceae</taxon>
        <taxon>Cerrena</taxon>
    </lineage>
</organism>
<feature type="domain" description="Peptidase A1" evidence="6">
    <location>
        <begin position="148"/>
        <end position="456"/>
    </location>
</feature>
<dbReference type="PROSITE" id="PS00141">
    <property type="entry name" value="ASP_PROTEASE"/>
    <property type="match status" value="2"/>
</dbReference>
<keyword evidence="4" id="KW-0378">Hydrolase</keyword>
<dbReference type="SUPFAM" id="SSF50630">
    <property type="entry name" value="Acid proteases"/>
    <property type="match status" value="1"/>
</dbReference>
<dbReference type="InterPro" id="IPR034164">
    <property type="entry name" value="Pepsin-like_dom"/>
</dbReference>
<dbReference type="InterPro" id="IPR001461">
    <property type="entry name" value="Aspartic_peptidase_A1"/>
</dbReference>
<protein>
    <recommendedName>
        <fullName evidence="6">Peptidase A1 domain-containing protein</fullName>
    </recommendedName>
</protein>
<name>A0AAW0GT71_9APHY</name>
<feature type="active site" evidence="3">
    <location>
        <position position="166"/>
    </location>
</feature>
<dbReference type="InterPro" id="IPR001969">
    <property type="entry name" value="Aspartic_peptidase_AS"/>
</dbReference>
<dbReference type="GO" id="GO:0006508">
    <property type="term" value="P:proteolysis"/>
    <property type="evidence" value="ECO:0007669"/>
    <property type="project" value="UniProtKB-KW"/>
</dbReference>
<dbReference type="Proteomes" id="UP001385951">
    <property type="component" value="Unassembled WGS sequence"/>
</dbReference>
<dbReference type="InterPro" id="IPR021109">
    <property type="entry name" value="Peptidase_aspartic_dom_sf"/>
</dbReference>
<dbReference type="PANTHER" id="PTHR47966">
    <property type="entry name" value="BETA-SITE APP-CLEAVING ENZYME, ISOFORM A-RELATED"/>
    <property type="match status" value="1"/>
</dbReference>
<evidence type="ECO:0000256" key="2">
    <source>
        <dbReference type="ARBA" id="ARBA00022750"/>
    </source>
</evidence>
<keyword evidence="8" id="KW-1185">Reference proteome</keyword>
<accession>A0AAW0GT71</accession>
<reference evidence="7 8" key="1">
    <citation type="submission" date="2022-09" db="EMBL/GenBank/DDBJ databases">
        <authorList>
            <person name="Palmer J.M."/>
        </authorList>
    </citation>
    <scope>NUCLEOTIDE SEQUENCE [LARGE SCALE GENOMIC DNA]</scope>
    <source>
        <strain evidence="7 8">DSM 7382</strain>
    </source>
</reference>
<feature type="chain" id="PRO_5043328929" description="Peptidase A1 domain-containing protein" evidence="5">
    <location>
        <begin position="16"/>
        <end position="462"/>
    </location>
</feature>
<sequence>MNQLFVLAFALGTWSHPLESPAKGFTVKLSQARLGARADSLEPRIVNPSDTKWETQRTLNKFALAPQFFQGVGLNTDSYPEAGYPLFNGTAAWLNYTASQITAHNTTARLFNYDAVDSYEDVAVPGPVSVLSTMPVTDYTTPGYDMLYYGPLQFGTPPQELTVVVDTGSSDLWIPSNCGTCATEQFQARSSSTYTSTGNRFTMNYGIGQAVGKVVHDVVSMKTLRVQEQAFGGVSYESDNYYEYPSSGLLGLAFGSIGSIGEPTFFENLLSSHQLEFALFGIHLTRGVAEGSSVCFGCVDFSKTTDRISWFPLQSKTYWTISADGVSSDENNTVPMEVTAVIDTGSSLIYLPDDVTANFYDSIPGARSAAVDYGGGYYFYPCSANLSLSLSFSGHKFEIRNEDFNMGRLSEDSDECLGGIVSLGTGFSSNMAIIGDVFLKSWYSVYDYTGGRVGFAPSINNQ</sequence>
<gene>
    <name evidence="7" type="ORF">QCA50_004065</name>
</gene>
<proteinExistence type="inferred from homology"/>
<keyword evidence="4" id="KW-0645">Protease</keyword>